<evidence type="ECO:0000259" key="5">
    <source>
        <dbReference type="Pfam" id="PF00296"/>
    </source>
</evidence>
<dbReference type="KEGG" id="bfm:BP422_08360"/>
<evidence type="ECO:0000256" key="3">
    <source>
        <dbReference type="ARBA" id="ARBA00023002"/>
    </source>
</evidence>
<sequence>MSKFDGHYGFQRMFQEGKMTLGFHIPLEAYEWEAPTMERQVELVQAAEDYGFTGIWLRDVILQDPAFGDPATGQIYDMMIYLTYLAAQTKKIAFGTSSIVLPLRHPLRVAKETATIENLFPQRLMMGISSGDRRADFHGLNVPHEQRAELFRDGYDYLQKVMAEDFPKINSPYGLIDGANLVPKSTAPIPTFITGYSQQTMDWFAQNGDGWIYYPRDPYNQAHAIQEWRELVQKYHPGVFKPFIQPLHLDLAENPDESVTPIRLGYRVGRKMLLELLDMYQEVGVNHLFFALFPSKRPIDEVIDELGQEVLPYFPAHIDAPERV</sequence>
<dbReference type="PANTHER" id="PTHR30011">
    <property type="entry name" value="ALKANESULFONATE MONOOXYGENASE-RELATED"/>
    <property type="match status" value="1"/>
</dbReference>
<dbReference type="Pfam" id="PF00296">
    <property type="entry name" value="Bac_luciferase"/>
    <property type="match status" value="1"/>
</dbReference>
<accession>A0A220MFB4</accession>
<name>A0A220MFB4_9BACL</name>
<dbReference type="NCBIfam" id="TIGR03571">
    <property type="entry name" value="lucif_BA3436"/>
    <property type="match status" value="1"/>
</dbReference>
<dbReference type="InterPro" id="IPR036661">
    <property type="entry name" value="Luciferase-like_sf"/>
</dbReference>
<dbReference type="RefSeq" id="WP_088907365.1">
    <property type="nucleotide sequence ID" value="NZ_CP018145.1"/>
</dbReference>
<dbReference type="EMBL" id="CP018145">
    <property type="protein sequence ID" value="ASJ53569.1"/>
    <property type="molecule type" value="Genomic_DNA"/>
</dbReference>
<proteinExistence type="predicted"/>
<gene>
    <name evidence="6" type="ORF">BP422_08360</name>
</gene>
<keyword evidence="4" id="KW-0503">Monooxygenase</keyword>
<dbReference type="PANTHER" id="PTHR30011:SF16">
    <property type="entry name" value="C2H2 FINGER DOMAIN TRANSCRIPTION FACTOR (EUROFUNG)-RELATED"/>
    <property type="match status" value="1"/>
</dbReference>
<evidence type="ECO:0000313" key="6">
    <source>
        <dbReference type="EMBL" id="ASJ53569.1"/>
    </source>
</evidence>
<dbReference type="Proteomes" id="UP000197781">
    <property type="component" value="Chromosome"/>
</dbReference>
<protein>
    <submittedName>
        <fullName evidence="6">LLM class oxidoreductase</fullName>
    </submittedName>
</protein>
<evidence type="ECO:0000256" key="4">
    <source>
        <dbReference type="ARBA" id="ARBA00023033"/>
    </source>
</evidence>
<dbReference type="InterPro" id="IPR020020">
    <property type="entry name" value="Luciferase-type_oxidoreductase"/>
</dbReference>
<keyword evidence="2" id="KW-0288">FMN</keyword>
<dbReference type="Gene3D" id="3.20.20.30">
    <property type="entry name" value="Luciferase-like domain"/>
    <property type="match status" value="1"/>
</dbReference>
<feature type="domain" description="Luciferase-like" evidence="5">
    <location>
        <begin position="35"/>
        <end position="236"/>
    </location>
</feature>
<keyword evidence="3" id="KW-0560">Oxidoreductase</keyword>
<dbReference type="AlphaFoldDB" id="A0A220MFB4"/>
<evidence type="ECO:0000313" key="7">
    <source>
        <dbReference type="Proteomes" id="UP000197781"/>
    </source>
</evidence>
<evidence type="ECO:0000256" key="2">
    <source>
        <dbReference type="ARBA" id="ARBA00022643"/>
    </source>
</evidence>
<reference evidence="6 7" key="1">
    <citation type="submission" date="2016-11" db="EMBL/GenBank/DDBJ databases">
        <authorList>
            <person name="Jaros S."/>
            <person name="Januszkiewicz K."/>
            <person name="Wedrychowicz H."/>
        </authorList>
    </citation>
    <scope>NUCLEOTIDE SEQUENCE [LARGE SCALE GENOMIC DNA]</scope>
    <source>
        <strain evidence="6 7">NF2</strain>
    </source>
</reference>
<dbReference type="InterPro" id="IPR051260">
    <property type="entry name" value="Diverse_substr_monoxygenases"/>
</dbReference>
<dbReference type="SUPFAM" id="SSF51679">
    <property type="entry name" value="Bacterial luciferase-like"/>
    <property type="match status" value="1"/>
</dbReference>
<keyword evidence="1" id="KW-0285">Flavoprotein</keyword>
<organism evidence="6 7">
    <name type="scientific">Brevibacillus formosus</name>
    <dbReference type="NCBI Taxonomy" id="54913"/>
    <lineage>
        <taxon>Bacteria</taxon>
        <taxon>Bacillati</taxon>
        <taxon>Bacillota</taxon>
        <taxon>Bacilli</taxon>
        <taxon>Bacillales</taxon>
        <taxon>Paenibacillaceae</taxon>
        <taxon>Brevibacillus</taxon>
    </lineage>
</organism>
<dbReference type="GO" id="GO:0016705">
    <property type="term" value="F:oxidoreductase activity, acting on paired donors, with incorporation or reduction of molecular oxygen"/>
    <property type="evidence" value="ECO:0007669"/>
    <property type="project" value="InterPro"/>
</dbReference>
<dbReference type="InterPro" id="IPR011251">
    <property type="entry name" value="Luciferase-like_dom"/>
</dbReference>
<dbReference type="GO" id="GO:0004497">
    <property type="term" value="F:monooxygenase activity"/>
    <property type="evidence" value="ECO:0007669"/>
    <property type="project" value="UniProtKB-KW"/>
</dbReference>
<evidence type="ECO:0000256" key="1">
    <source>
        <dbReference type="ARBA" id="ARBA00022630"/>
    </source>
</evidence>